<dbReference type="PROSITE" id="PS00677">
    <property type="entry name" value="DAO"/>
    <property type="match status" value="1"/>
</dbReference>
<feature type="binding site" evidence="6">
    <location>
        <position position="183"/>
    </location>
    <ligand>
        <name>FAD</name>
        <dbReference type="ChEBI" id="CHEBI:57692"/>
    </ligand>
</feature>
<feature type="binding site" evidence="6">
    <location>
        <begin position="44"/>
        <end position="45"/>
    </location>
    <ligand>
        <name>FAD</name>
        <dbReference type="ChEBI" id="CHEBI:57692"/>
    </ligand>
</feature>
<feature type="binding site" evidence="6">
    <location>
        <position position="164"/>
    </location>
    <ligand>
        <name>FAD</name>
        <dbReference type="ChEBI" id="CHEBI:57692"/>
    </ligand>
</feature>
<comment type="cofactor">
    <cofactor evidence="1 6">
        <name>FAD</name>
        <dbReference type="ChEBI" id="CHEBI:57692"/>
    </cofactor>
</comment>
<dbReference type="InterPro" id="IPR006076">
    <property type="entry name" value="FAD-dep_OxRdtase"/>
</dbReference>
<dbReference type="Gene3D" id="3.40.50.720">
    <property type="entry name" value="NAD(P)-binding Rossmann-like Domain"/>
    <property type="match status" value="1"/>
</dbReference>
<comment type="similarity">
    <text evidence="2">Belongs to the DAMOX/DASOX family.</text>
</comment>
<proteinExistence type="inferred from homology"/>
<dbReference type="SUPFAM" id="SSF54373">
    <property type="entry name" value="FAD-linked reductases, C-terminal domain"/>
    <property type="match status" value="1"/>
</dbReference>
<dbReference type="InterPro" id="IPR006181">
    <property type="entry name" value="D-amino_acid_oxidase_CS"/>
</dbReference>
<dbReference type="OrthoDB" id="2015447at2759"/>
<dbReference type="PANTHER" id="PTHR11530:SF11">
    <property type="entry name" value="D-ASPARTATE OXIDASE"/>
    <property type="match status" value="1"/>
</dbReference>
<dbReference type="AlphaFoldDB" id="A0A068SDF9"/>
<evidence type="ECO:0000256" key="6">
    <source>
        <dbReference type="PIRSR" id="PIRSR000189-1"/>
    </source>
</evidence>
<evidence type="ECO:0000256" key="2">
    <source>
        <dbReference type="ARBA" id="ARBA00006730"/>
    </source>
</evidence>
<dbReference type="STRING" id="1263082.A0A068SDF9"/>
<evidence type="ECO:0000256" key="4">
    <source>
        <dbReference type="ARBA" id="ARBA00022827"/>
    </source>
</evidence>
<dbReference type="Proteomes" id="UP000027586">
    <property type="component" value="Unassembled WGS sequence"/>
</dbReference>
<dbReference type="Pfam" id="PF01266">
    <property type="entry name" value="DAO"/>
    <property type="match status" value="1"/>
</dbReference>
<dbReference type="GO" id="GO:0005737">
    <property type="term" value="C:cytoplasm"/>
    <property type="evidence" value="ECO:0007669"/>
    <property type="project" value="TreeGrafter"/>
</dbReference>
<evidence type="ECO:0000256" key="1">
    <source>
        <dbReference type="ARBA" id="ARBA00001974"/>
    </source>
</evidence>
<dbReference type="GO" id="GO:0003884">
    <property type="term" value="F:D-amino-acid oxidase activity"/>
    <property type="evidence" value="ECO:0007669"/>
    <property type="project" value="InterPro"/>
</dbReference>
<evidence type="ECO:0000259" key="7">
    <source>
        <dbReference type="Pfam" id="PF01266"/>
    </source>
</evidence>
<comment type="caution">
    <text evidence="8">The sequence shown here is derived from an EMBL/GenBank/DDBJ whole genome shotgun (WGS) entry which is preliminary data.</text>
</comment>
<dbReference type="VEuPathDB" id="FungiDB:LCOR_10663.1"/>
<keyword evidence="5" id="KW-0560">Oxidoreductase</keyword>
<dbReference type="GO" id="GO:0019478">
    <property type="term" value="P:D-amino acid catabolic process"/>
    <property type="evidence" value="ECO:0007669"/>
    <property type="project" value="TreeGrafter"/>
</dbReference>
<sequence length="348" mass="38447">MSKVVILGAGVSGLTSAIALLQAGYKDVTVIGQYIPGDMTTEYTSPWAGASVLSFASAMDKRLIEIDTDTHKVFKYLANNVPESSVQHCPGIQFYDTEDEPNEDNTWVRQLYSNFEVIPKSNLPAGAKSGYTFNSYTLSVPKYLKWLVGRITSLGGRVLRDHRVGSLQEVVDRYQCDIVINCTGLGAGQLNDVRDSNMHTIRGQTVLVDAPHIKKQYYRDAGDVMAYIIPRGDGTVICGGTYDKTNKDLNPDPAIAKGILERCYDLCPEVAYNKGVQGYKIISHNVGFRPGRHGGIRLERETRVDAVRGKKYTVVHNYGHSSHGYQSSWGSAERVVKLVKMDTLMAKL</sequence>
<dbReference type="InterPro" id="IPR023209">
    <property type="entry name" value="DAO"/>
</dbReference>
<keyword evidence="9" id="KW-1185">Reference proteome</keyword>
<gene>
    <name evidence="8" type="ORF">LCOR_10663.1</name>
</gene>
<feature type="domain" description="FAD dependent oxidoreductase" evidence="7">
    <location>
        <begin position="3"/>
        <end position="337"/>
    </location>
</feature>
<protein>
    <submittedName>
        <fullName evidence="8">D-amino-acid oxidase</fullName>
    </submittedName>
</protein>
<keyword evidence="4 6" id="KW-0274">FAD</keyword>
<feature type="binding site" evidence="6">
    <location>
        <position position="289"/>
    </location>
    <ligand>
        <name>D-dopa</name>
        <dbReference type="ChEBI" id="CHEBI:149689"/>
    </ligand>
</feature>
<dbReference type="PIRSF" id="PIRSF000189">
    <property type="entry name" value="D-aa_oxidase"/>
    <property type="match status" value="1"/>
</dbReference>
<dbReference type="EMBL" id="CBTN010000077">
    <property type="protein sequence ID" value="CDH59862.1"/>
    <property type="molecule type" value="Genomic_DNA"/>
</dbReference>
<dbReference type="GO" id="GO:0071949">
    <property type="term" value="F:FAD binding"/>
    <property type="evidence" value="ECO:0007669"/>
    <property type="project" value="InterPro"/>
</dbReference>
<reference evidence="8" key="1">
    <citation type="submission" date="2013-08" db="EMBL/GenBank/DDBJ databases">
        <title>Gene expansion shapes genome architecture in the human pathogen Lichtheimia corymbifera: an evolutionary genomics analysis in the ancient terrestrial Mucorales (Mucoromycotina).</title>
        <authorList>
            <person name="Schwartze V.U."/>
            <person name="Winter S."/>
            <person name="Shelest E."/>
            <person name="Marcet-Houben M."/>
            <person name="Horn F."/>
            <person name="Wehner S."/>
            <person name="Hoffmann K."/>
            <person name="Riege K."/>
            <person name="Sammeth M."/>
            <person name="Nowrousian M."/>
            <person name="Valiante V."/>
            <person name="Linde J."/>
            <person name="Jacobsen I.D."/>
            <person name="Marz M."/>
            <person name="Brakhage A.A."/>
            <person name="Gabaldon T."/>
            <person name="Bocker S."/>
            <person name="Voigt K."/>
        </authorList>
    </citation>
    <scope>NUCLEOTIDE SEQUENCE [LARGE SCALE GENOMIC DNA]</scope>
    <source>
        <strain evidence="8">FSU 9682</strain>
    </source>
</reference>
<evidence type="ECO:0000313" key="8">
    <source>
        <dbReference type="EMBL" id="CDH59862.1"/>
    </source>
</evidence>
<keyword evidence="3" id="KW-0285">Flavoprotein</keyword>
<evidence type="ECO:0000313" key="9">
    <source>
        <dbReference type="Proteomes" id="UP000027586"/>
    </source>
</evidence>
<evidence type="ECO:0000256" key="3">
    <source>
        <dbReference type="ARBA" id="ARBA00022630"/>
    </source>
</evidence>
<dbReference type="Gene3D" id="3.30.9.10">
    <property type="entry name" value="D-Amino Acid Oxidase, subunit A, domain 2"/>
    <property type="match status" value="1"/>
</dbReference>
<evidence type="ECO:0000256" key="5">
    <source>
        <dbReference type="ARBA" id="ARBA00023002"/>
    </source>
</evidence>
<dbReference type="SUPFAM" id="SSF51971">
    <property type="entry name" value="Nucleotide-binding domain"/>
    <property type="match status" value="1"/>
</dbReference>
<dbReference type="PANTHER" id="PTHR11530">
    <property type="entry name" value="D-AMINO ACID OXIDASE"/>
    <property type="match status" value="1"/>
</dbReference>
<accession>A0A068SDF9</accession>
<organism evidence="8 9">
    <name type="scientific">Lichtheimia corymbifera JMRC:FSU:9682</name>
    <dbReference type="NCBI Taxonomy" id="1263082"/>
    <lineage>
        <taxon>Eukaryota</taxon>
        <taxon>Fungi</taxon>
        <taxon>Fungi incertae sedis</taxon>
        <taxon>Mucoromycota</taxon>
        <taxon>Mucoromycotina</taxon>
        <taxon>Mucoromycetes</taxon>
        <taxon>Mucorales</taxon>
        <taxon>Lichtheimiaceae</taxon>
        <taxon>Lichtheimia</taxon>
    </lineage>
</organism>
<name>A0A068SDF9_9FUNG</name>